<keyword evidence="2" id="KW-1185">Reference proteome</keyword>
<accession>A0ACD4NIP2</accession>
<sequence>MVDPEAIHLWTWDARPFPAFPDREAIWSDGGNWRLGHWLSGRLGTAPAAETIAALLADHGIDDADAAQVDAALGGYVAAGYGTARGEVEELLRLVGASASQSGRRLVFRSLASSSFDIGIGDLAEKGEAALIALRRAEADEAPDEVVVGFSDPARSYQPGAVSAGGIAGGLPRKAAIELPVVLAEEQAAGFALRHLRDALASRDTVRFALAPTMLSVEPGDRLVFRDEEGRGPPGRWLVTRIEAGEVLRVEARRLAEPGSGATRRQVGSADPSPPLLPSRAVVSILDLPLEGGGLRAAAFAKPWTPLLLVPTSEGQASQRLGTIGAPAVIGVLATALGPGPEAVIDRGSVLDVRLRRGGLESVSRERFLGGANLCAVLARNGAWELLQFETADEVEPMRFRVSGLVRAKGGTDDAMRAGAAAGAAFVVLDEAAEAMAAGVPRGDVAIRAVPAGRPLDDPAAVTVTARLDDRAGRPLSPVHLRGRFATDGTLALSWVRRGRRDADGWDGLDVPLGEEAERYRVRAEAEAGGELVLDAESPRLDLTASAQMAAFDYLPARLAVSVAQYGLAYGAGSERREIFHRPTA</sequence>
<protein>
    <submittedName>
        <fullName evidence="1">Phage tail protein</fullName>
    </submittedName>
</protein>
<proteinExistence type="predicted"/>
<reference evidence="1" key="1">
    <citation type="submission" date="2022-11" db="EMBL/GenBank/DDBJ databases">
        <title>beta-Carotene-producing bacterium, Jeongeuplla avenae sp. nov., alleviates the salt stress of Arabidopsis seedlings.</title>
        <authorList>
            <person name="Jiang L."/>
            <person name="Lee J."/>
        </authorList>
    </citation>
    <scope>NUCLEOTIDE SEQUENCE</scope>
    <source>
        <strain evidence="1">DY_R2A_6</strain>
    </source>
</reference>
<gene>
    <name evidence="1" type="ORF">OXU80_17685</name>
</gene>
<name>A0ACD4NIP2_9HYPH</name>
<dbReference type="EMBL" id="CP113520">
    <property type="protein sequence ID" value="WAJ26690.1"/>
    <property type="molecule type" value="Genomic_DNA"/>
</dbReference>
<organism evidence="1 2">
    <name type="scientific">Antarcticirhabdus aurantiaca</name>
    <dbReference type="NCBI Taxonomy" id="2606717"/>
    <lineage>
        <taxon>Bacteria</taxon>
        <taxon>Pseudomonadati</taxon>
        <taxon>Pseudomonadota</taxon>
        <taxon>Alphaproteobacteria</taxon>
        <taxon>Hyphomicrobiales</taxon>
        <taxon>Aurantimonadaceae</taxon>
        <taxon>Antarcticirhabdus</taxon>
    </lineage>
</organism>
<evidence type="ECO:0000313" key="1">
    <source>
        <dbReference type="EMBL" id="WAJ26690.1"/>
    </source>
</evidence>
<evidence type="ECO:0000313" key="2">
    <source>
        <dbReference type="Proteomes" id="UP001163223"/>
    </source>
</evidence>
<dbReference type="Proteomes" id="UP001163223">
    <property type="component" value="Chromosome"/>
</dbReference>